<dbReference type="GO" id="GO:0016616">
    <property type="term" value="F:oxidoreductase activity, acting on the CH-OH group of donors, NAD or NADP as acceptor"/>
    <property type="evidence" value="ECO:0007669"/>
    <property type="project" value="InterPro"/>
</dbReference>
<dbReference type="PATRIC" id="fig|1618648.3.peg.883"/>
<keyword evidence="3" id="KW-0520">NAD</keyword>
<organism evidence="7 8">
    <name type="scientific">Candidatus Giovannonibacteria bacterium GW2011_GWA2_44_26</name>
    <dbReference type="NCBI Taxonomy" id="1618648"/>
    <lineage>
        <taxon>Bacteria</taxon>
        <taxon>Candidatus Giovannoniibacteriota</taxon>
    </lineage>
</organism>
<evidence type="ECO:0000256" key="4">
    <source>
        <dbReference type="RuleBase" id="RU003719"/>
    </source>
</evidence>
<evidence type="ECO:0000259" key="5">
    <source>
        <dbReference type="Pfam" id="PF00389"/>
    </source>
</evidence>
<reference evidence="7 8" key="1">
    <citation type="journal article" date="2015" name="Nature">
        <title>rRNA introns, odd ribosomes, and small enigmatic genomes across a large radiation of phyla.</title>
        <authorList>
            <person name="Brown C.T."/>
            <person name="Hug L.A."/>
            <person name="Thomas B.C."/>
            <person name="Sharon I."/>
            <person name="Castelle C.J."/>
            <person name="Singh A."/>
            <person name="Wilkins M.J."/>
            <person name="Williams K.H."/>
            <person name="Banfield J.F."/>
        </authorList>
    </citation>
    <scope>NUCLEOTIDE SEQUENCE [LARGE SCALE GENOMIC DNA]</scope>
</reference>
<dbReference type="SUPFAM" id="SSF51735">
    <property type="entry name" value="NAD(P)-binding Rossmann-fold domains"/>
    <property type="match status" value="1"/>
</dbReference>
<evidence type="ECO:0000259" key="6">
    <source>
        <dbReference type="Pfam" id="PF02826"/>
    </source>
</evidence>
<dbReference type="InterPro" id="IPR050857">
    <property type="entry name" value="D-2-hydroxyacid_DH"/>
</dbReference>
<dbReference type="PANTHER" id="PTHR42789:SF1">
    <property type="entry name" value="D-ISOMER SPECIFIC 2-HYDROXYACID DEHYDROGENASE FAMILY PROTEIN (AFU_ORTHOLOGUE AFUA_6G10090)"/>
    <property type="match status" value="1"/>
</dbReference>
<dbReference type="CDD" id="cd05301">
    <property type="entry name" value="GDH"/>
    <property type="match status" value="1"/>
</dbReference>
<evidence type="ECO:0008006" key="9">
    <source>
        <dbReference type="Google" id="ProtNLM"/>
    </source>
</evidence>
<gene>
    <name evidence="7" type="ORF">UW55_C0023G0002</name>
</gene>
<name>A0A0G1KZP3_9BACT</name>
<dbReference type="SUPFAM" id="SSF52283">
    <property type="entry name" value="Formate/glycerate dehydrogenase catalytic domain-like"/>
    <property type="match status" value="1"/>
</dbReference>
<protein>
    <recommendedName>
        <fullName evidence="9">D-glycerate dehydrogenase</fullName>
    </recommendedName>
</protein>
<sequence length="321" mass="35083">MKIFVTRKIPEAGINLLKQKGYEVEVSDYDGVLPREKLLEKIKGADAILSLLTDKIDGEAMDAAGSRLKIVANYAVGYDNIDLKAASERKIIVANTPEVLTESVAEHAIALMFAISRRIVESDQFMRDGKYAGWSPMLFLGNDLAGKVLGLVGLGRIGAEVAKRMRDGFGMKIIYSDVKRNEELEQKYNLQYVDLETLLKEADFVSIHVPLIPGTKHLIGEAQLKIMKKSAYLINTSRGPVIDEKSLVEALKNKTIKGAALDVFEEEPKMAPGLAELSNTVLTPHTASATEETRKAMSELAAKNIIAVLSGQSPLTPVKTS</sequence>
<dbReference type="PROSITE" id="PS00671">
    <property type="entry name" value="D_2_HYDROXYACID_DH_3"/>
    <property type="match status" value="1"/>
</dbReference>
<evidence type="ECO:0000256" key="1">
    <source>
        <dbReference type="ARBA" id="ARBA00005854"/>
    </source>
</evidence>
<proteinExistence type="inferred from homology"/>
<dbReference type="InterPro" id="IPR006140">
    <property type="entry name" value="D-isomer_DH_NAD-bd"/>
</dbReference>
<dbReference type="InterPro" id="IPR029753">
    <property type="entry name" value="D-isomer_DH_CS"/>
</dbReference>
<accession>A0A0G1KZP3</accession>
<dbReference type="Pfam" id="PF00389">
    <property type="entry name" value="2-Hacid_dh"/>
    <property type="match status" value="1"/>
</dbReference>
<dbReference type="Pfam" id="PF02826">
    <property type="entry name" value="2-Hacid_dh_C"/>
    <property type="match status" value="1"/>
</dbReference>
<dbReference type="Gene3D" id="3.40.50.720">
    <property type="entry name" value="NAD(P)-binding Rossmann-like Domain"/>
    <property type="match status" value="2"/>
</dbReference>
<evidence type="ECO:0000256" key="2">
    <source>
        <dbReference type="ARBA" id="ARBA00023002"/>
    </source>
</evidence>
<dbReference type="GO" id="GO:0051287">
    <property type="term" value="F:NAD binding"/>
    <property type="evidence" value="ECO:0007669"/>
    <property type="project" value="InterPro"/>
</dbReference>
<dbReference type="FunFam" id="3.40.50.720:FF:000203">
    <property type="entry name" value="D-3-phosphoglycerate dehydrogenase (SerA)"/>
    <property type="match status" value="1"/>
</dbReference>
<evidence type="ECO:0000313" key="8">
    <source>
        <dbReference type="Proteomes" id="UP000033945"/>
    </source>
</evidence>
<feature type="domain" description="D-isomer specific 2-hydroxyacid dehydrogenase catalytic" evidence="5">
    <location>
        <begin position="3"/>
        <end position="318"/>
    </location>
</feature>
<dbReference type="InterPro" id="IPR036291">
    <property type="entry name" value="NAD(P)-bd_dom_sf"/>
</dbReference>
<dbReference type="PANTHER" id="PTHR42789">
    <property type="entry name" value="D-ISOMER SPECIFIC 2-HYDROXYACID DEHYDROGENASE FAMILY PROTEIN (AFU_ORTHOLOGUE AFUA_6G10090)"/>
    <property type="match status" value="1"/>
</dbReference>
<evidence type="ECO:0000313" key="7">
    <source>
        <dbReference type="EMBL" id="KKT61802.1"/>
    </source>
</evidence>
<keyword evidence="2 4" id="KW-0560">Oxidoreductase</keyword>
<dbReference type="PROSITE" id="PS00670">
    <property type="entry name" value="D_2_HYDROXYACID_DH_2"/>
    <property type="match status" value="1"/>
</dbReference>
<feature type="domain" description="D-isomer specific 2-hydroxyacid dehydrogenase NAD-binding" evidence="6">
    <location>
        <begin position="109"/>
        <end position="287"/>
    </location>
</feature>
<evidence type="ECO:0000256" key="3">
    <source>
        <dbReference type="ARBA" id="ARBA00023027"/>
    </source>
</evidence>
<dbReference type="AlphaFoldDB" id="A0A0G1KZP3"/>
<comment type="similarity">
    <text evidence="1 4">Belongs to the D-isomer specific 2-hydroxyacid dehydrogenase family.</text>
</comment>
<dbReference type="Proteomes" id="UP000033945">
    <property type="component" value="Unassembled WGS sequence"/>
</dbReference>
<dbReference type="EMBL" id="LCIT01000023">
    <property type="protein sequence ID" value="KKT61802.1"/>
    <property type="molecule type" value="Genomic_DNA"/>
</dbReference>
<dbReference type="InterPro" id="IPR006139">
    <property type="entry name" value="D-isomer_2_OHA_DH_cat_dom"/>
</dbReference>
<comment type="caution">
    <text evidence="7">The sequence shown here is derived from an EMBL/GenBank/DDBJ whole genome shotgun (WGS) entry which is preliminary data.</text>
</comment>